<dbReference type="SUPFAM" id="SSF50952">
    <property type="entry name" value="Soluble quinoprotein glucose dehydrogenase"/>
    <property type="match status" value="1"/>
</dbReference>
<gene>
    <name evidence="3" type="ORF">FKW77_009150</name>
</gene>
<dbReference type="InterPro" id="IPR011041">
    <property type="entry name" value="Quinoprot_gluc/sorb_DH_b-prop"/>
</dbReference>
<accession>A0A517L451</accession>
<dbReference type="STRING" id="50376.A0A517L451"/>
<dbReference type="OrthoDB" id="507128at2759"/>
<evidence type="ECO:0000313" key="4">
    <source>
        <dbReference type="Proteomes" id="UP000316270"/>
    </source>
</evidence>
<feature type="domain" description="Pyrroloquinoline quinone-dependent pyranose dehydrogenase beta-propeller" evidence="2">
    <location>
        <begin position="36"/>
        <end position="470"/>
    </location>
</feature>
<name>A0A517L451_9PEZI</name>
<evidence type="ECO:0000259" key="2">
    <source>
        <dbReference type="Pfam" id="PF22807"/>
    </source>
</evidence>
<sequence>MAFPYFAFLILLICVYANAQKACGVTSDNVPGPLIAADGYEYQLLVKGLSKPRGIVFDNQGHLLVVENGKGLSALTLKDEGPTGCVRVVTNQPIVEGRADQPLRFNHGIQLDIDSKRLFVSSKSALVSYDYNPTTAKVIGTNYTTWVEGMSGSDHTTRTLLLSKKAPGTILISRGSTGNMDWGATDKATGISNIRSFNVAPPFKKTKQYTEGTLIGMGLRNSIGMDEHPISGGIWSNENAADDIRRDKIDTHENVPGEEVNFHGYLNGTASPATGANYGYPYCASVWGLDAMFKDASKKTVAFPRKDKLQVGKQFFVGDVNGMLPTGQLPTKGLDTSVFTVMKKTGESDATCQDPKKFTPPRLTLPPHWAPIDMRFNSKGTVAYMTSHGSWNRDTPDGYQLFAIAWDDKGEPVPPPTSETAAVAILQNKNVKVCSLMNKGCIHPTGLAFSPTGKLYMASDNSGEIYVISRKDGKSVDSVDSAIIDVLGKKQYATKIPTPPVLRVRTESTWGVLWKMFGAL</sequence>
<keyword evidence="1" id="KW-0732">Signal</keyword>
<dbReference type="EMBL" id="CP042188">
    <property type="protein sequence ID" value="QDS70378.1"/>
    <property type="molecule type" value="Genomic_DNA"/>
</dbReference>
<feature type="signal peptide" evidence="1">
    <location>
        <begin position="1"/>
        <end position="19"/>
    </location>
</feature>
<proteinExistence type="predicted"/>
<evidence type="ECO:0000256" key="1">
    <source>
        <dbReference type="SAM" id="SignalP"/>
    </source>
</evidence>
<dbReference type="Pfam" id="PF22807">
    <property type="entry name" value="TrAA12"/>
    <property type="match status" value="1"/>
</dbReference>
<keyword evidence="4" id="KW-1185">Reference proteome</keyword>
<feature type="chain" id="PRO_5022147112" description="Pyrroloquinoline quinone-dependent pyranose dehydrogenase beta-propeller domain-containing protein" evidence="1">
    <location>
        <begin position="20"/>
        <end position="520"/>
    </location>
</feature>
<organism evidence="3 4">
    <name type="scientific">Venturia effusa</name>
    <dbReference type="NCBI Taxonomy" id="50376"/>
    <lineage>
        <taxon>Eukaryota</taxon>
        <taxon>Fungi</taxon>
        <taxon>Dikarya</taxon>
        <taxon>Ascomycota</taxon>
        <taxon>Pezizomycotina</taxon>
        <taxon>Dothideomycetes</taxon>
        <taxon>Pleosporomycetidae</taxon>
        <taxon>Venturiales</taxon>
        <taxon>Venturiaceae</taxon>
        <taxon>Venturia</taxon>
    </lineage>
</organism>
<protein>
    <recommendedName>
        <fullName evidence="2">Pyrroloquinoline quinone-dependent pyranose dehydrogenase beta-propeller domain-containing protein</fullName>
    </recommendedName>
</protein>
<dbReference type="Gene3D" id="2.120.10.30">
    <property type="entry name" value="TolB, C-terminal domain"/>
    <property type="match status" value="1"/>
</dbReference>
<reference evidence="3 4" key="1">
    <citation type="submission" date="2019-07" db="EMBL/GenBank/DDBJ databases">
        <title>Finished genome of Venturia effusa.</title>
        <authorList>
            <person name="Young C.A."/>
            <person name="Cox M.P."/>
            <person name="Ganley A.R.D."/>
            <person name="David W.J."/>
        </authorList>
    </citation>
    <scope>NUCLEOTIDE SEQUENCE [LARGE SCALE GENOMIC DNA]</scope>
    <source>
        <strain evidence="4">albino</strain>
    </source>
</reference>
<dbReference type="InterPro" id="IPR011042">
    <property type="entry name" value="6-blade_b-propeller_TolB-like"/>
</dbReference>
<dbReference type="AlphaFoldDB" id="A0A517L451"/>
<dbReference type="Proteomes" id="UP000316270">
    <property type="component" value="Chromosome 4"/>
</dbReference>
<dbReference type="InterPro" id="IPR054539">
    <property type="entry name" value="Beta-prop_PDH"/>
</dbReference>
<evidence type="ECO:0000313" key="3">
    <source>
        <dbReference type="EMBL" id="QDS70378.1"/>
    </source>
</evidence>